<feature type="compositionally biased region" description="Basic residues" evidence="1">
    <location>
        <begin position="13"/>
        <end position="27"/>
    </location>
</feature>
<dbReference type="EMBL" id="CAWUPB010001184">
    <property type="protein sequence ID" value="CAK7351193.1"/>
    <property type="molecule type" value="Genomic_DNA"/>
</dbReference>
<reference evidence="2 3" key="1">
    <citation type="submission" date="2024-01" db="EMBL/GenBank/DDBJ databases">
        <authorList>
            <person name="Waweru B."/>
        </authorList>
    </citation>
    <scope>NUCLEOTIDE SEQUENCE [LARGE SCALE GENOMIC DNA]</scope>
</reference>
<feature type="region of interest" description="Disordered" evidence="1">
    <location>
        <begin position="1"/>
        <end position="71"/>
    </location>
</feature>
<evidence type="ECO:0000313" key="3">
    <source>
        <dbReference type="Proteomes" id="UP001314170"/>
    </source>
</evidence>
<protein>
    <submittedName>
        <fullName evidence="2">Uncharacterized protein</fullName>
    </submittedName>
</protein>
<evidence type="ECO:0000313" key="2">
    <source>
        <dbReference type="EMBL" id="CAK7351193.1"/>
    </source>
</evidence>
<sequence length="183" mass="19225">MNCTRGTHNTGNSRRRRKTTVSGRRKYGTPTPTPFLHWKFLQDDSKSRHSAASGSGGSGGSGGAAGGQRGGDGVGGCGVAVSARTLAAGLWKLGFVGGGGGDKGLNLKYVKTDELGLEPDVGQVNTVFPSHHISSEHGAEKMDLLQTPEFVSNLKHGILCKGSLDPLKMSEYIYAGQLFLDHK</sequence>
<accession>A0AAV1SKT3</accession>
<organism evidence="2 3">
    <name type="scientific">Dovyalis caffra</name>
    <dbReference type="NCBI Taxonomy" id="77055"/>
    <lineage>
        <taxon>Eukaryota</taxon>
        <taxon>Viridiplantae</taxon>
        <taxon>Streptophyta</taxon>
        <taxon>Embryophyta</taxon>
        <taxon>Tracheophyta</taxon>
        <taxon>Spermatophyta</taxon>
        <taxon>Magnoliopsida</taxon>
        <taxon>eudicotyledons</taxon>
        <taxon>Gunneridae</taxon>
        <taxon>Pentapetalae</taxon>
        <taxon>rosids</taxon>
        <taxon>fabids</taxon>
        <taxon>Malpighiales</taxon>
        <taxon>Salicaceae</taxon>
        <taxon>Flacourtieae</taxon>
        <taxon>Dovyalis</taxon>
    </lineage>
</organism>
<feature type="compositionally biased region" description="Gly residues" evidence="1">
    <location>
        <begin position="54"/>
        <end position="71"/>
    </location>
</feature>
<name>A0AAV1SKT3_9ROSI</name>
<gene>
    <name evidence="2" type="ORF">DCAF_LOCUS23731</name>
</gene>
<dbReference type="Proteomes" id="UP001314170">
    <property type="component" value="Unassembled WGS sequence"/>
</dbReference>
<evidence type="ECO:0000256" key="1">
    <source>
        <dbReference type="SAM" id="MobiDB-lite"/>
    </source>
</evidence>
<proteinExistence type="predicted"/>
<comment type="caution">
    <text evidence="2">The sequence shown here is derived from an EMBL/GenBank/DDBJ whole genome shotgun (WGS) entry which is preliminary data.</text>
</comment>
<keyword evidence="3" id="KW-1185">Reference proteome</keyword>
<dbReference type="AlphaFoldDB" id="A0AAV1SKT3"/>
<feature type="compositionally biased region" description="Polar residues" evidence="1">
    <location>
        <begin position="1"/>
        <end position="12"/>
    </location>
</feature>